<evidence type="ECO:0000256" key="1">
    <source>
        <dbReference type="SAM" id="MobiDB-lite"/>
    </source>
</evidence>
<sequence>MTDFIFNVDLSTTYVILRRDFFTPQDETGHLSSPVGATFYYDAASANAAARAHCTKEAKEAKEDPNGLGLMSESPVHFERDGLYIGGCVTREEGRDRFEVRVSRLKARGGWNRNGGGGGGGEMVEGDAGRGVSRGGGGGGLAVVGEEGEEGEGDRERPETPLLRPTGSKIGRLFSRKKGKP</sequence>
<protein>
    <submittedName>
        <fullName evidence="2">Uncharacterized protein</fullName>
    </submittedName>
</protein>
<feature type="compositionally biased region" description="Gly residues" evidence="1">
    <location>
        <begin position="132"/>
        <end position="142"/>
    </location>
</feature>
<comment type="caution">
    <text evidence="2">The sequence shown here is derived from an EMBL/GenBank/DDBJ whole genome shotgun (WGS) entry which is preliminary data.</text>
</comment>
<reference evidence="2 3" key="1">
    <citation type="submission" date="2015-09" db="EMBL/GenBank/DDBJ databases">
        <title>Host preference determinants of Valsa canker pathogens revealed by comparative genomics.</title>
        <authorList>
            <person name="Yin Z."/>
            <person name="Huang L."/>
        </authorList>
    </citation>
    <scope>NUCLEOTIDE SEQUENCE [LARGE SCALE GENOMIC DNA]</scope>
    <source>
        <strain evidence="2 3">03-1</strain>
    </source>
</reference>
<dbReference type="EMBL" id="LKEA01000020">
    <property type="protein sequence ID" value="ROW00737.1"/>
    <property type="molecule type" value="Genomic_DNA"/>
</dbReference>
<dbReference type="AlphaFoldDB" id="A0A423WBQ4"/>
<dbReference type="OrthoDB" id="427002at2759"/>
<dbReference type="Proteomes" id="UP000283895">
    <property type="component" value="Unassembled WGS sequence"/>
</dbReference>
<name>A0A423WBQ4_9PEZI</name>
<gene>
    <name evidence="2" type="ORF">VMCG_06468</name>
</gene>
<proteinExistence type="predicted"/>
<evidence type="ECO:0000313" key="2">
    <source>
        <dbReference type="EMBL" id="ROW00737.1"/>
    </source>
</evidence>
<feature type="region of interest" description="Disordered" evidence="1">
    <location>
        <begin position="112"/>
        <end position="181"/>
    </location>
</feature>
<keyword evidence="3" id="KW-1185">Reference proteome</keyword>
<organism evidence="2 3">
    <name type="scientific">Cytospora schulzeri</name>
    <dbReference type="NCBI Taxonomy" id="448051"/>
    <lineage>
        <taxon>Eukaryota</taxon>
        <taxon>Fungi</taxon>
        <taxon>Dikarya</taxon>
        <taxon>Ascomycota</taxon>
        <taxon>Pezizomycotina</taxon>
        <taxon>Sordariomycetes</taxon>
        <taxon>Sordariomycetidae</taxon>
        <taxon>Diaporthales</taxon>
        <taxon>Cytosporaceae</taxon>
        <taxon>Cytospora</taxon>
    </lineage>
</organism>
<accession>A0A423WBQ4</accession>
<feature type="compositionally biased region" description="Gly residues" evidence="1">
    <location>
        <begin position="112"/>
        <end position="123"/>
    </location>
</feature>
<evidence type="ECO:0000313" key="3">
    <source>
        <dbReference type="Proteomes" id="UP000283895"/>
    </source>
</evidence>